<dbReference type="AlphaFoldDB" id="A0AAV4MIF6"/>
<sequence length="97" mass="11214">MVSMAAVFCTIPIQQADRNYHGIDLIYQSEQQKQHRAVQRAQIAQSFMQSSSLRSWTILEKQNWGKKWGKGRGEGGKQERQCLYMLVQAKTNVQIQN</sequence>
<reference evidence="1 2" key="1">
    <citation type="submission" date="2021-06" db="EMBL/GenBank/DDBJ databases">
        <title>Caerostris extrusa draft genome.</title>
        <authorList>
            <person name="Kono N."/>
            <person name="Arakawa K."/>
        </authorList>
    </citation>
    <scope>NUCLEOTIDE SEQUENCE [LARGE SCALE GENOMIC DNA]</scope>
</reference>
<proteinExistence type="predicted"/>
<organism evidence="1 2">
    <name type="scientific">Caerostris extrusa</name>
    <name type="common">Bark spider</name>
    <name type="synonym">Caerostris bankana</name>
    <dbReference type="NCBI Taxonomy" id="172846"/>
    <lineage>
        <taxon>Eukaryota</taxon>
        <taxon>Metazoa</taxon>
        <taxon>Ecdysozoa</taxon>
        <taxon>Arthropoda</taxon>
        <taxon>Chelicerata</taxon>
        <taxon>Arachnida</taxon>
        <taxon>Araneae</taxon>
        <taxon>Araneomorphae</taxon>
        <taxon>Entelegynae</taxon>
        <taxon>Araneoidea</taxon>
        <taxon>Araneidae</taxon>
        <taxon>Caerostris</taxon>
    </lineage>
</organism>
<evidence type="ECO:0000313" key="1">
    <source>
        <dbReference type="EMBL" id="GIX72262.1"/>
    </source>
</evidence>
<accession>A0AAV4MIF6</accession>
<keyword evidence="2" id="KW-1185">Reference proteome</keyword>
<protein>
    <submittedName>
        <fullName evidence="1">Uncharacterized protein</fullName>
    </submittedName>
</protein>
<comment type="caution">
    <text evidence="1">The sequence shown here is derived from an EMBL/GenBank/DDBJ whole genome shotgun (WGS) entry which is preliminary data.</text>
</comment>
<evidence type="ECO:0000313" key="2">
    <source>
        <dbReference type="Proteomes" id="UP001054945"/>
    </source>
</evidence>
<gene>
    <name evidence="1" type="ORF">CEXT_228651</name>
</gene>
<dbReference type="Proteomes" id="UP001054945">
    <property type="component" value="Unassembled WGS sequence"/>
</dbReference>
<name>A0AAV4MIF6_CAEEX</name>
<dbReference type="EMBL" id="BPLR01002296">
    <property type="protein sequence ID" value="GIX72262.1"/>
    <property type="molecule type" value="Genomic_DNA"/>
</dbReference>